<comment type="caution">
    <text evidence="1">The sequence shown here is derived from an EMBL/GenBank/DDBJ whole genome shotgun (WGS) entry which is preliminary data.</text>
</comment>
<dbReference type="Proteomes" id="UP000807469">
    <property type="component" value="Unassembled WGS sequence"/>
</dbReference>
<gene>
    <name evidence="1" type="ORF">BDN70DRAFT_891781</name>
</gene>
<dbReference type="EMBL" id="MU155154">
    <property type="protein sequence ID" value="KAF9483373.1"/>
    <property type="molecule type" value="Genomic_DNA"/>
</dbReference>
<dbReference type="AlphaFoldDB" id="A0A9P5ZA27"/>
<reference evidence="1" key="1">
    <citation type="submission" date="2020-11" db="EMBL/GenBank/DDBJ databases">
        <authorList>
            <consortium name="DOE Joint Genome Institute"/>
            <person name="Ahrendt S."/>
            <person name="Riley R."/>
            <person name="Andreopoulos W."/>
            <person name="Labutti K."/>
            <person name="Pangilinan J."/>
            <person name="Ruiz-Duenas F.J."/>
            <person name="Barrasa J.M."/>
            <person name="Sanchez-Garcia M."/>
            <person name="Camarero S."/>
            <person name="Miyauchi S."/>
            <person name="Serrano A."/>
            <person name="Linde D."/>
            <person name="Babiker R."/>
            <person name="Drula E."/>
            <person name="Ayuso-Fernandez I."/>
            <person name="Pacheco R."/>
            <person name="Padilla G."/>
            <person name="Ferreira P."/>
            <person name="Barriuso J."/>
            <person name="Kellner H."/>
            <person name="Castanera R."/>
            <person name="Alfaro M."/>
            <person name="Ramirez L."/>
            <person name="Pisabarro A.G."/>
            <person name="Kuo A."/>
            <person name="Tritt A."/>
            <person name="Lipzen A."/>
            <person name="He G."/>
            <person name="Yan M."/>
            <person name="Ng V."/>
            <person name="Cullen D."/>
            <person name="Martin F."/>
            <person name="Rosso M.-N."/>
            <person name="Henrissat B."/>
            <person name="Hibbett D."/>
            <person name="Martinez A.T."/>
            <person name="Grigoriev I.V."/>
        </authorList>
    </citation>
    <scope>NUCLEOTIDE SEQUENCE</scope>
    <source>
        <strain evidence="1">CIRM-BRFM 674</strain>
    </source>
</reference>
<keyword evidence="2" id="KW-1185">Reference proteome</keyword>
<sequence>MFIGISTSSSMRQETDCRPGKFPEHRAVDAVVGQLDQPRIWFINNGNGVGCERCISKIPQPAIPPKIIRNITNGLSRFAWPNRRSYFCIYQILKLLFFWFNVKALTTPYCIHESTTIELFCLVSYRPLMIGCLLIGTHHWPVFSISGKVYISISRGEKTCLAAVQKHRQRGNDDI</sequence>
<evidence type="ECO:0000313" key="2">
    <source>
        <dbReference type="Proteomes" id="UP000807469"/>
    </source>
</evidence>
<protein>
    <submittedName>
        <fullName evidence="1">Uncharacterized protein</fullName>
    </submittedName>
</protein>
<accession>A0A9P5ZA27</accession>
<organism evidence="1 2">
    <name type="scientific">Pholiota conissans</name>
    <dbReference type="NCBI Taxonomy" id="109636"/>
    <lineage>
        <taxon>Eukaryota</taxon>
        <taxon>Fungi</taxon>
        <taxon>Dikarya</taxon>
        <taxon>Basidiomycota</taxon>
        <taxon>Agaricomycotina</taxon>
        <taxon>Agaricomycetes</taxon>
        <taxon>Agaricomycetidae</taxon>
        <taxon>Agaricales</taxon>
        <taxon>Agaricineae</taxon>
        <taxon>Strophariaceae</taxon>
        <taxon>Pholiota</taxon>
    </lineage>
</organism>
<evidence type="ECO:0000313" key="1">
    <source>
        <dbReference type="EMBL" id="KAF9483373.1"/>
    </source>
</evidence>
<proteinExistence type="predicted"/>
<name>A0A9P5ZA27_9AGAR</name>